<organism evidence="1 2">
    <name type="scientific">Desulfomicrobium orale DSM 12838</name>
    <dbReference type="NCBI Taxonomy" id="888061"/>
    <lineage>
        <taxon>Bacteria</taxon>
        <taxon>Pseudomonadati</taxon>
        <taxon>Thermodesulfobacteriota</taxon>
        <taxon>Desulfovibrionia</taxon>
        <taxon>Desulfovibrionales</taxon>
        <taxon>Desulfomicrobiaceae</taxon>
        <taxon>Desulfomicrobium</taxon>
    </lineage>
</organism>
<protein>
    <submittedName>
        <fullName evidence="1">Uncharacterized protein</fullName>
    </submittedName>
</protein>
<dbReference type="KEGG" id="doa:AXF15_09700"/>
<dbReference type="EMBL" id="CP014230">
    <property type="protein sequence ID" value="AMD93345.1"/>
    <property type="molecule type" value="Genomic_DNA"/>
</dbReference>
<evidence type="ECO:0000313" key="2">
    <source>
        <dbReference type="Proteomes" id="UP000063964"/>
    </source>
</evidence>
<accession>A0A0X8JR21</accession>
<dbReference type="AlphaFoldDB" id="A0A0X8JR21"/>
<dbReference type="Proteomes" id="UP000063964">
    <property type="component" value="Chromosome"/>
</dbReference>
<evidence type="ECO:0000313" key="1">
    <source>
        <dbReference type="EMBL" id="AMD93345.1"/>
    </source>
</evidence>
<dbReference type="OrthoDB" id="5471150at2"/>
<dbReference type="RefSeq" id="WP_066606662.1">
    <property type="nucleotide sequence ID" value="NZ_CP014230.1"/>
</dbReference>
<reference evidence="2" key="1">
    <citation type="submission" date="2016-02" db="EMBL/GenBank/DDBJ databases">
        <authorList>
            <person name="Holder M.E."/>
            <person name="Ajami N.J."/>
            <person name="Petrosino J.F."/>
        </authorList>
    </citation>
    <scope>NUCLEOTIDE SEQUENCE [LARGE SCALE GENOMIC DNA]</scope>
    <source>
        <strain evidence="2">DSM 12838</strain>
    </source>
</reference>
<keyword evidence="2" id="KW-1185">Reference proteome</keyword>
<sequence length="136" mass="15927">MSRSYLVYRCRTGEAIKKPEAVIALWDEDVPRFSEILDEAASARPDRARKEGEYWEIVLKEKADPYDWEKVVKPIRNKEHDPLGDMWKERGKIQKLMDEGATLEQAMQVMTPFSHTFRYESEAPKSLLPHMDDLKS</sequence>
<proteinExistence type="predicted"/>
<gene>
    <name evidence="1" type="ORF">AXF15_09700</name>
</gene>
<name>A0A0X8JR21_9BACT</name>
<dbReference type="STRING" id="888061.AXF15_09700"/>